<evidence type="ECO:0000256" key="2">
    <source>
        <dbReference type="ARBA" id="ARBA00023242"/>
    </source>
</evidence>
<dbReference type="InterPro" id="IPR012916">
    <property type="entry name" value="RED_N"/>
</dbReference>
<feature type="compositionally biased region" description="Basic and acidic residues" evidence="3">
    <location>
        <begin position="195"/>
        <end position="230"/>
    </location>
</feature>
<gene>
    <name evidence="5" type="ORF">RSOLAG22IIIB_12563</name>
</gene>
<dbReference type="GO" id="GO:0005634">
    <property type="term" value="C:nucleus"/>
    <property type="evidence" value="ECO:0007669"/>
    <property type="project" value="UniProtKB-SubCell"/>
</dbReference>
<sequence>MSISNPILGTYFVTTTTRQAPARAAMNQDSFRLLLNSSKPSSGGVVQSKAYNRGSLLTSGSSGVIPQEPSQATFKPRKVKKPVDSKYRDRAAERRGGENEYAEVEGLLEDFEKRMGGEKRETIDERRKYLGGDATHTILVKGLDFALLEQQRAREECRDDLDDDLESAFQGNPTAASSKEEPSTEAQTQGKKRTRAELLAELKQSREAHESQGAKSSTKAEEIEALERAKQAGKFKPMGSRSFAPVEKKKKKKKKTIVGDEKQQANDAKAYPPGASEKAVSPAKTPSQEPAIGAAIQDTELEYKSDALVPHVPLVPKQALAPSVEEIEDIDPFADAGEYEPEYGHDDSDAESVPRDNPQSSVLVGRRNWFNDPEPEPVNPPTPPPRVATETGPEPGPSRPMRLESLAASAIPSISDFLAMDKEEEAREKKKAKKEKGKKKAT</sequence>
<organism evidence="5 6">
    <name type="scientific">Rhizoctonia solani</name>
    <dbReference type="NCBI Taxonomy" id="456999"/>
    <lineage>
        <taxon>Eukaryota</taxon>
        <taxon>Fungi</taxon>
        <taxon>Dikarya</taxon>
        <taxon>Basidiomycota</taxon>
        <taxon>Agaricomycotina</taxon>
        <taxon>Agaricomycetes</taxon>
        <taxon>Cantharellales</taxon>
        <taxon>Ceratobasidiaceae</taxon>
        <taxon>Rhizoctonia</taxon>
    </lineage>
</organism>
<keyword evidence="6" id="KW-1185">Reference proteome</keyword>
<protein>
    <recommendedName>
        <fullName evidence="4">RED-like N-terminal domain-containing protein</fullName>
    </recommendedName>
</protein>
<feature type="compositionally biased region" description="Basic and acidic residues" evidence="3">
    <location>
        <begin position="419"/>
        <end position="428"/>
    </location>
</feature>
<name>A0A0K6GFJ2_9AGAM</name>
<keyword evidence="2" id="KW-0539">Nucleus</keyword>
<dbReference type="Proteomes" id="UP000044841">
    <property type="component" value="Unassembled WGS sequence"/>
</dbReference>
<feature type="compositionally biased region" description="Acidic residues" evidence="3">
    <location>
        <begin position="325"/>
        <end position="341"/>
    </location>
</feature>
<dbReference type="Pfam" id="PF07808">
    <property type="entry name" value="RED_N"/>
    <property type="match status" value="1"/>
</dbReference>
<dbReference type="AlphaFoldDB" id="A0A0K6GFJ2"/>
<comment type="subcellular location">
    <subcellularLocation>
        <location evidence="1">Nucleus</location>
    </subcellularLocation>
</comment>
<feature type="compositionally biased region" description="Basic residues" evidence="3">
    <location>
        <begin position="429"/>
        <end position="442"/>
    </location>
</feature>
<evidence type="ECO:0000259" key="4">
    <source>
        <dbReference type="Pfam" id="PF07808"/>
    </source>
</evidence>
<accession>A0A0K6GFJ2</accession>
<dbReference type="PANTHER" id="PTHR12765">
    <property type="entry name" value="RED PROTEIN IK FACTOR CYTOKINE IK"/>
    <property type="match status" value="1"/>
</dbReference>
<proteinExistence type="predicted"/>
<feature type="domain" description="RED-like N-terminal" evidence="4">
    <location>
        <begin position="78"/>
        <end position="198"/>
    </location>
</feature>
<evidence type="ECO:0000313" key="5">
    <source>
        <dbReference type="EMBL" id="CUA77144.1"/>
    </source>
</evidence>
<evidence type="ECO:0000256" key="1">
    <source>
        <dbReference type="ARBA" id="ARBA00004123"/>
    </source>
</evidence>
<feature type="compositionally biased region" description="Basic and acidic residues" evidence="3">
    <location>
        <begin position="81"/>
        <end position="98"/>
    </location>
</feature>
<reference evidence="5 6" key="1">
    <citation type="submission" date="2015-07" db="EMBL/GenBank/DDBJ databases">
        <authorList>
            <person name="Noorani M."/>
        </authorList>
    </citation>
    <scope>NUCLEOTIDE SEQUENCE [LARGE SCALE GENOMIC DNA]</scope>
    <source>
        <strain evidence="5">BBA 69670</strain>
    </source>
</reference>
<evidence type="ECO:0000256" key="3">
    <source>
        <dbReference type="SAM" id="MobiDB-lite"/>
    </source>
</evidence>
<feature type="region of interest" description="Disordered" evidence="3">
    <location>
        <begin position="164"/>
        <end position="291"/>
    </location>
</feature>
<evidence type="ECO:0000313" key="6">
    <source>
        <dbReference type="Proteomes" id="UP000044841"/>
    </source>
</evidence>
<dbReference type="InterPro" id="IPR039896">
    <property type="entry name" value="Red-like"/>
</dbReference>
<dbReference type="EMBL" id="CYGV01001779">
    <property type="protein sequence ID" value="CUA77144.1"/>
    <property type="molecule type" value="Genomic_DNA"/>
</dbReference>
<feature type="region of interest" description="Disordered" evidence="3">
    <location>
        <begin position="79"/>
        <end position="98"/>
    </location>
</feature>
<feature type="compositionally biased region" description="Pro residues" evidence="3">
    <location>
        <begin position="376"/>
        <end position="386"/>
    </location>
</feature>
<feature type="region of interest" description="Disordered" evidence="3">
    <location>
        <begin position="316"/>
        <end position="442"/>
    </location>
</feature>